<comment type="caution">
    <text evidence="1">The sequence shown here is derived from an EMBL/GenBank/DDBJ whole genome shotgun (WGS) entry which is preliminary data.</text>
</comment>
<accession>A0A1Y1VAH6</accession>
<dbReference type="OrthoDB" id="2144452at2759"/>
<dbReference type="EMBL" id="MCFH01000019">
    <property type="protein sequence ID" value="ORX51119.1"/>
    <property type="molecule type" value="Genomic_DNA"/>
</dbReference>
<dbReference type="Proteomes" id="UP000193719">
    <property type="component" value="Unassembled WGS sequence"/>
</dbReference>
<evidence type="ECO:0000313" key="2">
    <source>
        <dbReference type="Proteomes" id="UP000193719"/>
    </source>
</evidence>
<reference evidence="1 2" key="1">
    <citation type="submission" date="2016-08" db="EMBL/GenBank/DDBJ databases">
        <title>Genomes of anaerobic fungi encode conserved fungal cellulosomes for biomass hydrolysis.</title>
        <authorList>
            <consortium name="DOE Joint Genome Institute"/>
            <person name="Haitjema C.H."/>
            <person name="Gilmore S.P."/>
            <person name="Henske J.K."/>
            <person name="Solomon K.V."/>
            <person name="De Groot R."/>
            <person name="Kuo A."/>
            <person name="Mondo S.J."/>
            <person name="Salamov A.A."/>
            <person name="Labutti K."/>
            <person name="Zhao Z."/>
            <person name="Chiniquy J."/>
            <person name="Barry K."/>
            <person name="Brewer H.M."/>
            <person name="Purvine S.O."/>
            <person name="Wright A.T."/>
            <person name="Boxma B."/>
            <person name="Van Alen T."/>
            <person name="Hackstein J.H."/>
            <person name="Baker S.E."/>
            <person name="Grigoriev I.V."/>
            <person name="O'Malley M.A."/>
        </authorList>
    </citation>
    <scope>NUCLEOTIDE SEQUENCE [LARGE SCALE GENOMIC DNA]</scope>
    <source>
        <strain evidence="2">finn</strain>
    </source>
</reference>
<reference evidence="1 2" key="2">
    <citation type="submission" date="2016-08" db="EMBL/GenBank/DDBJ databases">
        <title>Pervasive Adenine N6-methylation of Active Genes in Fungi.</title>
        <authorList>
            <consortium name="DOE Joint Genome Institute"/>
            <person name="Mondo S.J."/>
            <person name="Dannebaum R.O."/>
            <person name="Kuo R.C."/>
            <person name="Labutti K."/>
            <person name="Haridas S."/>
            <person name="Kuo A."/>
            <person name="Salamov A."/>
            <person name="Ahrendt S.R."/>
            <person name="Lipzen A."/>
            <person name="Sullivan W."/>
            <person name="Andreopoulos W.B."/>
            <person name="Clum A."/>
            <person name="Lindquist E."/>
            <person name="Daum C."/>
            <person name="Ramamoorthy G.K."/>
            <person name="Gryganskyi A."/>
            <person name="Culley D."/>
            <person name="Magnuson J.K."/>
            <person name="James T.Y."/>
            <person name="O'Malley M.A."/>
            <person name="Stajich J.E."/>
            <person name="Spatafora J.W."/>
            <person name="Visel A."/>
            <person name="Grigoriev I.V."/>
        </authorList>
    </citation>
    <scope>NUCLEOTIDE SEQUENCE [LARGE SCALE GENOMIC DNA]</scope>
    <source>
        <strain evidence="2">finn</strain>
    </source>
</reference>
<keyword evidence="2" id="KW-1185">Reference proteome</keyword>
<organism evidence="1 2">
    <name type="scientific">Piromyces finnis</name>
    <dbReference type="NCBI Taxonomy" id="1754191"/>
    <lineage>
        <taxon>Eukaryota</taxon>
        <taxon>Fungi</taxon>
        <taxon>Fungi incertae sedis</taxon>
        <taxon>Chytridiomycota</taxon>
        <taxon>Chytridiomycota incertae sedis</taxon>
        <taxon>Neocallimastigomycetes</taxon>
        <taxon>Neocallimastigales</taxon>
        <taxon>Neocallimastigaceae</taxon>
        <taxon>Piromyces</taxon>
    </lineage>
</organism>
<name>A0A1Y1VAH6_9FUNG</name>
<protein>
    <submittedName>
        <fullName evidence="1">Uncharacterized protein</fullName>
    </submittedName>
</protein>
<proteinExistence type="predicted"/>
<gene>
    <name evidence="1" type="ORF">BCR36DRAFT_447088</name>
</gene>
<sequence>MKSLALETYYKNVIDEVANKTIETFNNNYNLNIQKEDVTENLVDEGQPPINKMKKLSINDTCIAVKRNKSSCKNKCIPGHVYCGTHLRYEGNSSLLEYVKMVANKYKYEIMVQNKLQNRNNHKVNIKWPLEIKNNSSSVNSYILFFTEFSSYFEAEVLIVHYISADKKDSYYMAIHYVEVNKCGEENQITMYIKVSLKSIDSLKIKPIYNKVISFLSEYGIPYDVNDINKRINDVTENNPVVMYNKINNIINNHYDVMYFSYDAYINSNINN</sequence>
<evidence type="ECO:0000313" key="1">
    <source>
        <dbReference type="EMBL" id="ORX51119.1"/>
    </source>
</evidence>
<dbReference type="AlphaFoldDB" id="A0A1Y1VAH6"/>